<evidence type="ECO:0000313" key="6">
    <source>
        <dbReference type="EMBL" id="TSB05215.1"/>
    </source>
</evidence>
<comment type="similarity">
    <text evidence="1">Belongs to the ABC transporter superfamily.</text>
</comment>
<keyword evidence="7" id="KW-1185">Reference proteome</keyword>
<evidence type="ECO:0000256" key="2">
    <source>
        <dbReference type="ARBA" id="ARBA00022448"/>
    </source>
</evidence>
<dbReference type="AlphaFoldDB" id="A0A553WKH6"/>
<protein>
    <submittedName>
        <fullName evidence="6">ABC transporter ATP-binding protein</fullName>
    </submittedName>
</protein>
<dbReference type="Proteomes" id="UP000320160">
    <property type="component" value="Unassembled WGS sequence"/>
</dbReference>
<dbReference type="InterPro" id="IPR003439">
    <property type="entry name" value="ABC_transporter-like_ATP-bd"/>
</dbReference>
<dbReference type="SMART" id="SM00382">
    <property type="entry name" value="AAA"/>
    <property type="match status" value="1"/>
</dbReference>
<name>A0A553WKH6_9SPHN</name>
<dbReference type="GO" id="GO:0016887">
    <property type="term" value="F:ATP hydrolysis activity"/>
    <property type="evidence" value="ECO:0007669"/>
    <property type="project" value="InterPro"/>
</dbReference>
<dbReference type="PANTHER" id="PTHR42794">
    <property type="entry name" value="HEMIN IMPORT ATP-BINDING PROTEIN HMUV"/>
    <property type="match status" value="1"/>
</dbReference>
<dbReference type="GO" id="GO:0005524">
    <property type="term" value="F:ATP binding"/>
    <property type="evidence" value="ECO:0007669"/>
    <property type="project" value="UniProtKB-KW"/>
</dbReference>
<dbReference type="PROSITE" id="PS00211">
    <property type="entry name" value="ABC_TRANSPORTER_1"/>
    <property type="match status" value="1"/>
</dbReference>
<dbReference type="OrthoDB" id="9810077at2"/>
<dbReference type="InterPro" id="IPR003593">
    <property type="entry name" value="AAA+_ATPase"/>
</dbReference>
<evidence type="ECO:0000256" key="1">
    <source>
        <dbReference type="ARBA" id="ARBA00005417"/>
    </source>
</evidence>
<accession>A0A553WKH6</accession>
<evidence type="ECO:0000313" key="7">
    <source>
        <dbReference type="Proteomes" id="UP000320160"/>
    </source>
</evidence>
<dbReference type="PROSITE" id="PS50893">
    <property type="entry name" value="ABC_TRANSPORTER_2"/>
    <property type="match status" value="1"/>
</dbReference>
<dbReference type="Pfam" id="PF00005">
    <property type="entry name" value="ABC_tran"/>
    <property type="match status" value="1"/>
</dbReference>
<keyword evidence="2" id="KW-0813">Transport</keyword>
<dbReference type="RefSeq" id="WP_143776131.1">
    <property type="nucleotide sequence ID" value="NZ_VKKU01000001.1"/>
</dbReference>
<dbReference type="SUPFAM" id="SSF52540">
    <property type="entry name" value="P-loop containing nucleoside triphosphate hydrolases"/>
    <property type="match status" value="1"/>
</dbReference>
<dbReference type="CDD" id="cd03214">
    <property type="entry name" value="ABC_Iron-Siderophores_B12_Hemin"/>
    <property type="match status" value="1"/>
</dbReference>
<dbReference type="InterPro" id="IPR017871">
    <property type="entry name" value="ABC_transporter-like_CS"/>
</dbReference>
<keyword evidence="4 6" id="KW-0067">ATP-binding</keyword>
<organism evidence="6 7">
    <name type="scientific">Sphingorhabdus contaminans</name>
    <dbReference type="NCBI Taxonomy" id="1343899"/>
    <lineage>
        <taxon>Bacteria</taxon>
        <taxon>Pseudomonadati</taxon>
        <taxon>Pseudomonadota</taxon>
        <taxon>Alphaproteobacteria</taxon>
        <taxon>Sphingomonadales</taxon>
        <taxon>Sphingomonadaceae</taxon>
        <taxon>Sphingorhabdus</taxon>
    </lineage>
</organism>
<sequence length="258" mass="27635">MILQCDNLCFTHDIHPALEDVSARLHPGKFSVILGPNGAGKSTLLNCLAGLLRPRSGSVFLDSDAILALPDGQRAKMLGLLPQGAQTHWAITVRALVALGRYPHRIGLGLSADDQRAIDAAMNATDTTGFADRLVTELSGGERARVLMARVLAGEPQWILADEPLANLDPGHQIDMLHLLRDQAREGKGVVTVLHDLHHAVRFADHVLLLHQGKVFAEGPVADVLTSSNLATVYGIDAKLFSDEEGAIQLLIKGKTAP</sequence>
<comment type="caution">
    <text evidence="6">The sequence shown here is derived from an EMBL/GenBank/DDBJ whole genome shotgun (WGS) entry which is preliminary data.</text>
</comment>
<proteinExistence type="inferred from homology"/>
<dbReference type="EMBL" id="VKKU01000001">
    <property type="protein sequence ID" value="TSB05215.1"/>
    <property type="molecule type" value="Genomic_DNA"/>
</dbReference>
<feature type="domain" description="ABC transporter" evidence="5">
    <location>
        <begin position="3"/>
        <end position="237"/>
    </location>
</feature>
<dbReference type="InterPro" id="IPR027417">
    <property type="entry name" value="P-loop_NTPase"/>
</dbReference>
<gene>
    <name evidence="6" type="ORF">FOM92_07565</name>
</gene>
<dbReference type="PANTHER" id="PTHR42794:SF2">
    <property type="entry name" value="ABC TRANSPORTER ATP-BINDING PROTEIN"/>
    <property type="match status" value="1"/>
</dbReference>
<evidence type="ECO:0000256" key="4">
    <source>
        <dbReference type="ARBA" id="ARBA00022840"/>
    </source>
</evidence>
<dbReference type="Gene3D" id="3.40.50.300">
    <property type="entry name" value="P-loop containing nucleotide triphosphate hydrolases"/>
    <property type="match status" value="1"/>
</dbReference>
<dbReference type="FunFam" id="3.40.50.300:FF:000134">
    <property type="entry name" value="Iron-enterobactin ABC transporter ATP-binding protein"/>
    <property type="match status" value="1"/>
</dbReference>
<keyword evidence="3" id="KW-0547">Nucleotide-binding</keyword>
<reference evidence="6 7" key="1">
    <citation type="submission" date="2019-07" db="EMBL/GenBank/DDBJ databases">
        <authorList>
            <person name="Park M."/>
        </authorList>
    </citation>
    <scope>NUCLEOTIDE SEQUENCE [LARGE SCALE GENOMIC DNA]</scope>
    <source>
        <strain evidence="6 7">KCTC32445</strain>
    </source>
</reference>
<evidence type="ECO:0000259" key="5">
    <source>
        <dbReference type="PROSITE" id="PS50893"/>
    </source>
</evidence>
<evidence type="ECO:0000256" key="3">
    <source>
        <dbReference type="ARBA" id="ARBA00022741"/>
    </source>
</evidence>